<dbReference type="GO" id="GO:0016787">
    <property type="term" value="F:hydrolase activity"/>
    <property type="evidence" value="ECO:0007669"/>
    <property type="project" value="UniProtKB-KW"/>
</dbReference>
<dbReference type="Proteomes" id="UP000076482">
    <property type="component" value="Unassembled WGS sequence"/>
</dbReference>
<comment type="caution">
    <text evidence="1">The sequence shown here is derived from an EMBL/GenBank/DDBJ whole genome shotgun (WGS) entry which is preliminary data.</text>
</comment>
<dbReference type="Gene3D" id="1.10.3210.10">
    <property type="entry name" value="Hypothetical protein af1432"/>
    <property type="match status" value="1"/>
</dbReference>
<accession>A0A164QDT0</accession>
<sequence length="298" mass="34195">MQGERQNNTIDELIQLTIQLYKGATDEHGEPYILHPLEAMNRAQGYSEKVTVLLYYLTANSNLTFDDIGKLQLEYETLMSVQLLNQKEHSTMREPTGINSELFLNTYEAAKALGDMIPMWYAEGVIILNEEQKIWNHLLDTSIEISASIHKGQEDKGGTAYILHPIAVMCRVKDIITKIVGISHDVVEDSNFTIEDYARLGFPKEITEDIEAVTKKDDESYDVYLYRVSQKKRAKKVKLADMEENQDLTRIPNPTRNDKSRARKYKRKAKILTDPLYIFDHALKKWVYTGGETPDESA</sequence>
<name>A0A164QDT0_BACCE</name>
<evidence type="ECO:0000313" key="2">
    <source>
        <dbReference type="Proteomes" id="UP000076482"/>
    </source>
</evidence>
<organism evidence="1 2">
    <name type="scientific">Bacillus cereus</name>
    <dbReference type="NCBI Taxonomy" id="1396"/>
    <lineage>
        <taxon>Bacteria</taxon>
        <taxon>Bacillati</taxon>
        <taxon>Bacillota</taxon>
        <taxon>Bacilli</taxon>
        <taxon>Bacillales</taxon>
        <taxon>Bacillaceae</taxon>
        <taxon>Bacillus</taxon>
        <taxon>Bacillus cereus group</taxon>
    </lineage>
</organism>
<dbReference type="SUPFAM" id="SSF109604">
    <property type="entry name" value="HD-domain/PDEase-like"/>
    <property type="match status" value="1"/>
</dbReference>
<dbReference type="AlphaFoldDB" id="A0A164QDT0"/>
<gene>
    <name evidence="1" type="ORF">B4088_0900</name>
</gene>
<reference evidence="1 2" key="1">
    <citation type="submission" date="2015-09" db="EMBL/GenBank/DDBJ databases">
        <title>Bacillus cereus food isolates.</title>
        <authorList>
            <person name="Boekhorst J."/>
        </authorList>
    </citation>
    <scope>NUCLEOTIDE SEQUENCE [LARGE SCALE GENOMIC DNA]</scope>
    <source>
        <strain evidence="1 2">B4088</strain>
    </source>
</reference>
<proteinExistence type="predicted"/>
<protein>
    <submittedName>
        <fullName evidence="1">Guanosine-3'5'-bis(Diphosphate) 3'-pyrophosphohydrolase</fullName>
    </submittedName>
</protein>
<keyword evidence="1" id="KW-0378">Hydrolase</keyword>
<dbReference type="PATRIC" id="fig|1396.535.peg.969"/>
<dbReference type="EMBL" id="LJKE01000020">
    <property type="protein sequence ID" value="KZD71170.1"/>
    <property type="molecule type" value="Genomic_DNA"/>
</dbReference>
<evidence type="ECO:0000313" key="1">
    <source>
        <dbReference type="EMBL" id="KZD71170.1"/>
    </source>
</evidence>